<evidence type="ECO:0000256" key="9">
    <source>
        <dbReference type="ARBA" id="ARBA00029627"/>
    </source>
</evidence>
<keyword evidence="6" id="KW-0597">Phosphoprotein</keyword>
<evidence type="ECO:0000256" key="8">
    <source>
        <dbReference type="ARBA" id="ARBA00023157"/>
    </source>
</evidence>
<evidence type="ECO:0000256" key="1">
    <source>
        <dbReference type="ARBA" id="ARBA00002371"/>
    </source>
</evidence>
<comment type="similarity">
    <text evidence="3">Belongs to the SPP2 family.</text>
</comment>
<dbReference type="GO" id="GO:0046849">
    <property type="term" value="P:bone remodeling"/>
    <property type="evidence" value="ECO:0007669"/>
    <property type="project" value="InterPro"/>
</dbReference>
<reference evidence="12 13" key="1">
    <citation type="submission" date="2020-06" db="EMBL/GenBank/DDBJ databases">
        <authorList>
            <consortium name="Wellcome Sanger Institute Data Sharing"/>
        </authorList>
    </citation>
    <scope>NUCLEOTIDE SEQUENCE [LARGE SCALE GENOMIC DNA]</scope>
</reference>
<evidence type="ECO:0000313" key="13">
    <source>
        <dbReference type="Proteomes" id="UP000694580"/>
    </source>
</evidence>
<dbReference type="PANTHER" id="PTHR15444:SF4">
    <property type="entry name" value="SECRETED PHOSPHOPROTEIN 24"/>
    <property type="match status" value="1"/>
</dbReference>
<evidence type="ECO:0000313" key="12">
    <source>
        <dbReference type="Ensembl" id="ENSDCDP00010056372.1"/>
    </source>
</evidence>
<protein>
    <recommendedName>
        <fullName evidence="4">Secreted phosphoprotein 24</fullName>
    </recommendedName>
    <alternativeName>
        <fullName evidence="9">Secreted phosphoprotein 2</fullName>
    </alternativeName>
</protein>
<reference evidence="12" key="3">
    <citation type="submission" date="2025-09" db="UniProtKB">
        <authorList>
            <consortium name="Ensembl"/>
        </authorList>
    </citation>
    <scope>IDENTIFICATION</scope>
</reference>
<keyword evidence="7 11" id="KW-0732">Signal</keyword>
<dbReference type="Ensembl" id="ENSDCDT00010067014.1">
    <property type="protein sequence ID" value="ENSDCDP00010056372.1"/>
    <property type="gene ID" value="ENSDCDG00010032145.1"/>
</dbReference>
<evidence type="ECO:0000256" key="5">
    <source>
        <dbReference type="ARBA" id="ARBA00022525"/>
    </source>
</evidence>
<sequence>MKFFLFTLVLVLGLGASGFPLFQPELASKADKALHVALGQFNAQYARSRLYRVSKGSVKRVVPMARNVHDLFLTFTVRETDCLKTSEADPQMCMFRQGFFAPEASCYSRVRLTGEVTKVIDLRCNKGDSYSSESSSEEVREEDTKK</sequence>
<proteinExistence type="inferred from homology"/>
<dbReference type="Gene3D" id="3.10.450.10">
    <property type="match status" value="1"/>
</dbReference>
<evidence type="ECO:0000256" key="4">
    <source>
        <dbReference type="ARBA" id="ARBA00020365"/>
    </source>
</evidence>
<feature type="chain" id="PRO_5044336115" description="Secreted phosphoprotein 24" evidence="11">
    <location>
        <begin position="19"/>
        <end position="146"/>
    </location>
</feature>
<dbReference type="PANTHER" id="PTHR15444">
    <property type="entry name" value="SECRETED PHOSPHOPROTEIN 24"/>
    <property type="match status" value="1"/>
</dbReference>
<feature type="region of interest" description="Disordered" evidence="10">
    <location>
        <begin position="127"/>
        <end position="146"/>
    </location>
</feature>
<organism evidence="12 13">
    <name type="scientific">Denticeps clupeoides</name>
    <name type="common">denticle herring</name>
    <dbReference type="NCBI Taxonomy" id="299321"/>
    <lineage>
        <taxon>Eukaryota</taxon>
        <taxon>Metazoa</taxon>
        <taxon>Chordata</taxon>
        <taxon>Craniata</taxon>
        <taxon>Vertebrata</taxon>
        <taxon>Euteleostomi</taxon>
        <taxon>Actinopterygii</taxon>
        <taxon>Neopterygii</taxon>
        <taxon>Teleostei</taxon>
        <taxon>Clupei</taxon>
        <taxon>Clupeiformes</taxon>
        <taxon>Denticipitoidei</taxon>
        <taxon>Denticipitidae</taxon>
        <taxon>Denticeps</taxon>
    </lineage>
</organism>
<evidence type="ECO:0000256" key="6">
    <source>
        <dbReference type="ARBA" id="ARBA00022553"/>
    </source>
</evidence>
<dbReference type="GO" id="GO:0005576">
    <property type="term" value="C:extracellular region"/>
    <property type="evidence" value="ECO:0007669"/>
    <property type="project" value="UniProtKB-SubCell"/>
</dbReference>
<dbReference type="GeneTree" id="ENSGT00390000009001"/>
<name>A0AAY4EFF7_9TELE</name>
<feature type="signal peptide" evidence="11">
    <location>
        <begin position="1"/>
        <end position="18"/>
    </location>
</feature>
<dbReference type="Pfam" id="PF07448">
    <property type="entry name" value="Spp-24"/>
    <property type="match status" value="1"/>
</dbReference>
<dbReference type="InterPro" id="IPR046350">
    <property type="entry name" value="Cystatin_sf"/>
</dbReference>
<keyword evidence="5" id="KW-0964">Secreted</keyword>
<keyword evidence="13" id="KW-1185">Reference proteome</keyword>
<evidence type="ECO:0000256" key="2">
    <source>
        <dbReference type="ARBA" id="ARBA00004613"/>
    </source>
</evidence>
<feature type="compositionally biased region" description="Acidic residues" evidence="10">
    <location>
        <begin position="135"/>
        <end position="146"/>
    </location>
</feature>
<dbReference type="InterPro" id="IPR010892">
    <property type="entry name" value="Spp-24"/>
</dbReference>
<comment type="function">
    <text evidence="1">Could coordinate an aspect of bone turnover.</text>
</comment>
<reference evidence="12" key="2">
    <citation type="submission" date="2025-08" db="UniProtKB">
        <authorList>
            <consortium name="Ensembl"/>
        </authorList>
    </citation>
    <scope>IDENTIFICATION</scope>
</reference>
<gene>
    <name evidence="12" type="primary">SPP2</name>
</gene>
<dbReference type="AlphaFoldDB" id="A0AAY4EFF7"/>
<evidence type="ECO:0000256" key="7">
    <source>
        <dbReference type="ARBA" id="ARBA00022729"/>
    </source>
</evidence>
<evidence type="ECO:0000256" key="3">
    <source>
        <dbReference type="ARBA" id="ARBA00008576"/>
    </source>
</evidence>
<evidence type="ECO:0000256" key="10">
    <source>
        <dbReference type="SAM" id="MobiDB-lite"/>
    </source>
</evidence>
<evidence type="ECO:0000256" key="11">
    <source>
        <dbReference type="SAM" id="SignalP"/>
    </source>
</evidence>
<comment type="subcellular location">
    <subcellularLocation>
        <location evidence="2">Secreted</location>
    </subcellularLocation>
</comment>
<dbReference type="SUPFAM" id="SSF54403">
    <property type="entry name" value="Cystatin/monellin"/>
    <property type="match status" value="1"/>
</dbReference>
<accession>A0AAY4EFF7</accession>
<keyword evidence="8" id="KW-1015">Disulfide bond</keyword>
<dbReference type="Proteomes" id="UP000694580">
    <property type="component" value="Chromosome 15"/>
</dbReference>